<name>A0ACC0WS16_9STRA</name>
<dbReference type="Proteomes" id="UP001163321">
    <property type="component" value="Chromosome 1"/>
</dbReference>
<organism evidence="1 2">
    <name type="scientific">Peronosclerospora sorghi</name>
    <dbReference type="NCBI Taxonomy" id="230839"/>
    <lineage>
        <taxon>Eukaryota</taxon>
        <taxon>Sar</taxon>
        <taxon>Stramenopiles</taxon>
        <taxon>Oomycota</taxon>
        <taxon>Peronosporomycetes</taxon>
        <taxon>Peronosporales</taxon>
        <taxon>Peronosporaceae</taxon>
        <taxon>Peronosclerospora</taxon>
    </lineage>
</organism>
<dbReference type="EMBL" id="CM047580">
    <property type="protein sequence ID" value="KAI9920688.1"/>
    <property type="molecule type" value="Genomic_DNA"/>
</dbReference>
<keyword evidence="2" id="KW-1185">Reference proteome</keyword>
<proteinExistence type="predicted"/>
<evidence type="ECO:0000313" key="2">
    <source>
        <dbReference type="Proteomes" id="UP001163321"/>
    </source>
</evidence>
<reference evidence="1 2" key="1">
    <citation type="journal article" date="2022" name="bioRxiv">
        <title>The genome of the oomycete Peronosclerospora sorghi, a cosmopolitan pathogen of maize and sorghum, is inflated with dispersed pseudogenes.</title>
        <authorList>
            <person name="Fletcher K."/>
            <person name="Martin F."/>
            <person name="Isakeit T."/>
            <person name="Cavanaugh K."/>
            <person name="Magill C."/>
            <person name="Michelmore R."/>
        </authorList>
    </citation>
    <scope>NUCLEOTIDE SEQUENCE [LARGE SCALE GENOMIC DNA]</scope>
    <source>
        <strain evidence="1">P6</strain>
    </source>
</reference>
<protein>
    <submittedName>
        <fullName evidence="1">Uncharacterized protein</fullName>
    </submittedName>
</protein>
<comment type="caution">
    <text evidence="1">The sequence shown here is derived from an EMBL/GenBank/DDBJ whole genome shotgun (WGS) entry which is preliminary data.</text>
</comment>
<gene>
    <name evidence="1" type="ORF">PsorP6_002236</name>
</gene>
<evidence type="ECO:0000313" key="1">
    <source>
        <dbReference type="EMBL" id="KAI9920688.1"/>
    </source>
</evidence>
<sequence length="131" mass="14711">MSSKTKTISGMQQRAVSNRAHNRMVLKKLLGFSILMVVVPLSTFYCVHNLFPRNVYSLLLLNVVDYVCSDLSGSQYADAWRLALEYAEIFGAAAVLSVNIIIGLYILSAWKENDEKIVLPPVGRFKKTKEL</sequence>
<accession>A0ACC0WS16</accession>